<dbReference type="Pfam" id="PF09839">
    <property type="entry name" value="DUF2066"/>
    <property type="match status" value="1"/>
</dbReference>
<keyword evidence="3" id="KW-1185">Reference proteome</keyword>
<dbReference type="KEGG" id="htr:EPV75_05870"/>
<organism evidence="2 3">
    <name type="scientific">Hydrogenovibrio thermophilus</name>
    <dbReference type="NCBI Taxonomy" id="265883"/>
    <lineage>
        <taxon>Bacteria</taxon>
        <taxon>Pseudomonadati</taxon>
        <taxon>Pseudomonadota</taxon>
        <taxon>Gammaproteobacteria</taxon>
        <taxon>Thiotrichales</taxon>
        <taxon>Piscirickettsiaceae</taxon>
        <taxon>Hydrogenovibrio</taxon>
    </lineage>
</organism>
<dbReference type="EMBL" id="CP035033">
    <property type="protein sequence ID" value="QAB15227.1"/>
    <property type="molecule type" value="Genomic_DNA"/>
</dbReference>
<gene>
    <name evidence="2" type="ORF">EPV75_05870</name>
</gene>
<accession>A0A410H2T6</accession>
<dbReference type="AlphaFoldDB" id="A0A410H2T6"/>
<feature type="signal peptide" evidence="1">
    <location>
        <begin position="1"/>
        <end position="21"/>
    </location>
</feature>
<feature type="chain" id="PRO_5019108227" evidence="1">
    <location>
        <begin position="22"/>
        <end position="351"/>
    </location>
</feature>
<keyword evidence="1" id="KW-0732">Signal</keyword>
<evidence type="ECO:0000256" key="1">
    <source>
        <dbReference type="SAM" id="SignalP"/>
    </source>
</evidence>
<dbReference type="Proteomes" id="UP000285478">
    <property type="component" value="Chromosome"/>
</dbReference>
<protein>
    <submittedName>
        <fullName evidence="2">DUF2066 domain-containing protein</fullName>
    </submittedName>
</protein>
<dbReference type="InterPro" id="IPR018642">
    <property type="entry name" value="DUF2066"/>
</dbReference>
<reference evidence="2 3" key="1">
    <citation type="journal article" date="2018" name="Environ. Microbiol.">
        <title>Genomes of ubiquitous marine and hypersaline Hydrogenovibrio, Thiomicrorhabdus and Thiomicrospira spp. encode a diversity of mechanisms to sustain chemolithoautotrophy in heterogeneous environments.</title>
        <authorList>
            <person name="Scott K.M."/>
            <person name="Williams J."/>
            <person name="Porter C.M.B."/>
            <person name="Russel S."/>
            <person name="Harmer T.L."/>
            <person name="Paul J.H."/>
            <person name="Antonen K.M."/>
            <person name="Bridges M.K."/>
            <person name="Camper G.J."/>
            <person name="Campla C.K."/>
            <person name="Casella L.G."/>
            <person name="Chase E."/>
            <person name="Conrad J.W."/>
            <person name="Cruz M.C."/>
            <person name="Dunlap D.S."/>
            <person name="Duran L."/>
            <person name="Fahsbender E.M."/>
            <person name="Goldsmith D.B."/>
            <person name="Keeley R.F."/>
            <person name="Kondoff M.R."/>
            <person name="Kussy B.I."/>
            <person name="Lane M.K."/>
            <person name="Lawler S."/>
            <person name="Leigh B.A."/>
            <person name="Lewis C."/>
            <person name="Lostal L.M."/>
            <person name="Marking D."/>
            <person name="Mancera P.A."/>
            <person name="McClenthan E.C."/>
            <person name="McIntyre E.A."/>
            <person name="Mine J.A."/>
            <person name="Modi S."/>
            <person name="Moore B.D."/>
            <person name="Morgan W.A."/>
            <person name="Nelson K.M."/>
            <person name="Nguyen K.N."/>
            <person name="Ogburn N."/>
            <person name="Parrino D.G."/>
            <person name="Pedapudi A.D."/>
            <person name="Pelham R.P."/>
            <person name="Preece A.M."/>
            <person name="Rampersad E.A."/>
            <person name="Richardson J.C."/>
            <person name="Rodgers C.M."/>
            <person name="Schaffer B.L."/>
            <person name="Sheridan N.E."/>
            <person name="Solone M.R."/>
            <person name="Staley Z.R."/>
            <person name="Tabuchi M."/>
            <person name="Waide R.J."/>
            <person name="Wanjugi P.W."/>
            <person name="Young S."/>
            <person name="Clum A."/>
            <person name="Daum C."/>
            <person name="Huntemann M."/>
            <person name="Ivanova N."/>
            <person name="Kyrpides N."/>
            <person name="Mikhailova N."/>
            <person name="Palaniappan K."/>
            <person name="Pillay M."/>
            <person name="Reddy T.B.K."/>
            <person name="Shapiro N."/>
            <person name="Stamatis D."/>
            <person name="Varghese N."/>
            <person name="Woyke T."/>
            <person name="Boden R."/>
            <person name="Freyermuth S.K."/>
            <person name="Kerfeld C.A."/>
        </authorList>
    </citation>
    <scope>NUCLEOTIDE SEQUENCE [LARGE SCALE GENOMIC DNA]</scope>
    <source>
        <strain evidence="2 3">JR-2</strain>
    </source>
</reference>
<evidence type="ECO:0000313" key="2">
    <source>
        <dbReference type="EMBL" id="QAB15227.1"/>
    </source>
</evidence>
<sequence>MRSFVSAVFFILMTFAASGYAGEQSDLFEVRMLQLDDATDKSAQQTLDESLLKAIRIELIRLTGNPSFLSQPEAETFVQSPKAWLKSYRYESYEQEGVKVGNWLVFEFDQQRFYRYFQQQGLVIWPMANRPTTLVMGSQLIAGTLVKLTGETLDYLPKLNYRNTALQLGLPIETPQYATNWVYPDADGSNQRVADILQSSDARYLLSFQVVASISGAERYKWQLFDRSGISLLQGETREEPEQGYFEDTFSELLRLYSAPYREQAEFLGSLTLTVDNIHSVEQLTELEKRLKAMKPTVHQVRLTSVEKHQVVFEVVYQGEYIRLVNRLAAMPNLVSVRDDAVIGQVNAEWE</sequence>
<evidence type="ECO:0000313" key="3">
    <source>
        <dbReference type="Proteomes" id="UP000285478"/>
    </source>
</evidence>
<dbReference type="RefSeq" id="WP_128384778.1">
    <property type="nucleotide sequence ID" value="NZ_CP035033.1"/>
</dbReference>
<name>A0A410H2T6_9GAMM</name>
<proteinExistence type="predicted"/>